<evidence type="ECO:0000256" key="7">
    <source>
        <dbReference type="ARBA" id="ARBA00023237"/>
    </source>
</evidence>
<dbReference type="GO" id="GO:0015562">
    <property type="term" value="F:efflux transmembrane transporter activity"/>
    <property type="evidence" value="ECO:0007669"/>
    <property type="project" value="InterPro"/>
</dbReference>
<evidence type="ECO:0000256" key="6">
    <source>
        <dbReference type="ARBA" id="ARBA00023136"/>
    </source>
</evidence>
<keyword evidence="4" id="KW-1134">Transmembrane beta strand</keyword>
<dbReference type="STRING" id="547042.BACCOPRO_02212"/>
<dbReference type="InterPro" id="IPR051906">
    <property type="entry name" value="TolC-like"/>
</dbReference>
<evidence type="ECO:0000256" key="5">
    <source>
        <dbReference type="ARBA" id="ARBA00022692"/>
    </source>
</evidence>
<dbReference type="Proteomes" id="UP000014073">
    <property type="component" value="Unassembled WGS sequence"/>
</dbReference>
<name>S0FDU5_9BACT</name>
<dbReference type="Gene3D" id="1.20.1600.10">
    <property type="entry name" value="Outer membrane efflux proteins (OEP)"/>
    <property type="match status" value="1"/>
</dbReference>
<keyword evidence="6" id="KW-0472">Membrane</keyword>
<evidence type="ECO:0000313" key="10">
    <source>
        <dbReference type="Proteomes" id="UP000014073"/>
    </source>
</evidence>
<dbReference type="SUPFAM" id="SSF56954">
    <property type="entry name" value="Outer membrane efflux proteins (OEP)"/>
    <property type="match status" value="1"/>
</dbReference>
<protein>
    <submittedName>
        <fullName evidence="9">Outer membrane efflux protein</fullName>
    </submittedName>
</protein>
<dbReference type="Pfam" id="PF02321">
    <property type="entry name" value="OEP"/>
    <property type="match status" value="2"/>
</dbReference>
<dbReference type="GO" id="GO:0009279">
    <property type="term" value="C:cell outer membrane"/>
    <property type="evidence" value="ECO:0007669"/>
    <property type="project" value="UniProtKB-SubCell"/>
</dbReference>
<dbReference type="PANTHER" id="PTHR30026:SF23">
    <property type="entry name" value="TO APRF-PUTATIVE OUTER MEMBRANE EFFLUX PROTEIN OR SECRETED ALKALINE PHOSPHATASE-RELATED"/>
    <property type="match status" value="1"/>
</dbReference>
<dbReference type="EMBL" id="ACBW01000149">
    <property type="protein sequence ID" value="EEF76706.1"/>
    <property type="molecule type" value="Genomic_DNA"/>
</dbReference>
<evidence type="ECO:0000313" key="9">
    <source>
        <dbReference type="EMBL" id="EEF76706.1"/>
    </source>
</evidence>
<organism evidence="9 10">
    <name type="scientific">Phocaeicola coprophilus DSM 18228 = JCM 13818</name>
    <dbReference type="NCBI Taxonomy" id="547042"/>
    <lineage>
        <taxon>Bacteria</taxon>
        <taxon>Pseudomonadati</taxon>
        <taxon>Bacteroidota</taxon>
        <taxon>Bacteroidia</taxon>
        <taxon>Bacteroidales</taxon>
        <taxon>Bacteroidaceae</taxon>
        <taxon>Phocaeicola</taxon>
    </lineage>
</organism>
<proteinExistence type="inferred from homology"/>
<reference evidence="9 10" key="1">
    <citation type="submission" date="2008-12" db="EMBL/GenBank/DDBJ databases">
        <authorList>
            <person name="Fulton L."/>
            <person name="Clifton S."/>
            <person name="Fulton B."/>
            <person name="Xu J."/>
            <person name="Minx P."/>
            <person name="Pepin K.H."/>
            <person name="Johnson M."/>
            <person name="Bhonagiri V."/>
            <person name="Nash W.E."/>
            <person name="Mardis E.R."/>
            <person name="Wilson R.K."/>
        </authorList>
    </citation>
    <scope>NUCLEOTIDE SEQUENCE [LARGE SCALE GENOMIC DNA]</scope>
    <source>
        <strain evidence="9 10">DSM 18228</strain>
    </source>
</reference>
<gene>
    <name evidence="9" type="ORF">BACCOPRO_02212</name>
</gene>
<evidence type="ECO:0000256" key="8">
    <source>
        <dbReference type="SAM" id="Coils"/>
    </source>
</evidence>
<evidence type="ECO:0000256" key="1">
    <source>
        <dbReference type="ARBA" id="ARBA00004442"/>
    </source>
</evidence>
<comment type="caution">
    <text evidence="9">The sequence shown here is derived from an EMBL/GenBank/DDBJ whole genome shotgun (WGS) entry which is preliminary data.</text>
</comment>
<dbReference type="AlphaFoldDB" id="S0FDU5"/>
<comment type="subcellular location">
    <subcellularLocation>
        <location evidence="1">Cell outer membrane</location>
    </subcellularLocation>
</comment>
<dbReference type="GO" id="GO:0015288">
    <property type="term" value="F:porin activity"/>
    <property type="evidence" value="ECO:0007669"/>
    <property type="project" value="TreeGrafter"/>
</dbReference>
<dbReference type="PANTHER" id="PTHR30026">
    <property type="entry name" value="OUTER MEMBRANE PROTEIN TOLC"/>
    <property type="match status" value="1"/>
</dbReference>
<dbReference type="HOGENOM" id="CLU_012817_10_4_10"/>
<keyword evidence="3" id="KW-0813">Transport</keyword>
<accession>S0FDU5</accession>
<keyword evidence="7" id="KW-0998">Cell outer membrane</keyword>
<keyword evidence="8" id="KW-0175">Coiled coil</keyword>
<dbReference type="GO" id="GO:1990281">
    <property type="term" value="C:efflux pump complex"/>
    <property type="evidence" value="ECO:0007669"/>
    <property type="project" value="TreeGrafter"/>
</dbReference>
<feature type="coiled-coil region" evidence="8">
    <location>
        <begin position="214"/>
        <end position="241"/>
    </location>
</feature>
<evidence type="ECO:0000256" key="2">
    <source>
        <dbReference type="ARBA" id="ARBA00007613"/>
    </source>
</evidence>
<keyword evidence="5" id="KW-0812">Transmembrane</keyword>
<sequence>MQPADRKFPKAGKQVFDSIEISMQRQTGMRLLVVNCIVLLFSNLPAQPLTLSLDEMFRLADQHSKSIRLHDLAIREAEQGVRIAKNDRLPSIQAQLDLNYIGDGVMTDRNFSNGIHADMPHFGNTFVLKASQVIYAGGAINRNINRSKLQQKEAELEYVRNRQDIRFMLTGYYLDLFQLNNQKRVYENNIAQTQLLVKDMRASYRQGTALKSDITRYELQLQSLELQLTSVKDKIDVLSHRLATTIGLEPDVAIQPDTTELFRLTVEKRDEAEWIREIPLTPSVRLADVKIEQEKNRIELLRAEKRPRISLHAANDLNGPILIEVPPLNNNFSYWYAGVGISYNLDALFKNGKKLKQARLSALKMEEARKLAVEETGNSIHEAYVNLNEAYIRLRTQKKSVQLAHENFNIVRQRYVNGLALITDMLDASNTQLDMELQLANYQIGILYQYYLLKKLTGNL</sequence>
<evidence type="ECO:0000256" key="4">
    <source>
        <dbReference type="ARBA" id="ARBA00022452"/>
    </source>
</evidence>
<dbReference type="eggNOG" id="COG1538">
    <property type="taxonomic scope" value="Bacteria"/>
</dbReference>
<keyword evidence="10" id="KW-1185">Reference proteome</keyword>
<evidence type="ECO:0000256" key="3">
    <source>
        <dbReference type="ARBA" id="ARBA00022448"/>
    </source>
</evidence>
<dbReference type="InterPro" id="IPR003423">
    <property type="entry name" value="OMP_efflux"/>
</dbReference>
<comment type="similarity">
    <text evidence="2">Belongs to the outer membrane factor (OMF) (TC 1.B.17) family.</text>
</comment>